<accession>A0ABS2NTQ1</accession>
<name>A0ABS2NTQ1_9FIRM</name>
<comment type="caution">
    <text evidence="7">The sequence shown here is derived from an EMBL/GenBank/DDBJ whole genome shotgun (WGS) entry which is preliminary data.</text>
</comment>
<evidence type="ECO:0000256" key="5">
    <source>
        <dbReference type="ARBA" id="ARBA00038253"/>
    </source>
</evidence>
<keyword evidence="4" id="KW-0802">TPR repeat</keyword>
<dbReference type="SUPFAM" id="SSF47413">
    <property type="entry name" value="lambda repressor-like DNA-binding domains"/>
    <property type="match status" value="1"/>
</dbReference>
<dbReference type="Gene3D" id="1.25.40.10">
    <property type="entry name" value="Tetratricopeptide repeat domain"/>
    <property type="match status" value="2"/>
</dbReference>
<comment type="subcellular location">
    <subcellularLocation>
        <location evidence="1">Cytoplasm</location>
    </subcellularLocation>
</comment>
<dbReference type="Pfam" id="PF01381">
    <property type="entry name" value="HTH_3"/>
    <property type="match status" value="1"/>
</dbReference>
<evidence type="ECO:0000259" key="6">
    <source>
        <dbReference type="PROSITE" id="PS50943"/>
    </source>
</evidence>
<dbReference type="InterPro" id="IPR019734">
    <property type="entry name" value="TPR_rpt"/>
</dbReference>
<dbReference type="InterPro" id="IPR001387">
    <property type="entry name" value="Cro/C1-type_HTH"/>
</dbReference>
<dbReference type="EMBL" id="JAFBEE010000030">
    <property type="protein sequence ID" value="MBM7616286.1"/>
    <property type="molecule type" value="Genomic_DNA"/>
</dbReference>
<gene>
    <name evidence="7" type="ORF">JOC73_002868</name>
</gene>
<keyword evidence="3" id="KW-0677">Repeat</keyword>
<evidence type="ECO:0000313" key="8">
    <source>
        <dbReference type="Proteomes" id="UP001314796"/>
    </source>
</evidence>
<dbReference type="InterPro" id="IPR051476">
    <property type="entry name" value="Bac_ResReg_Asp_Phosphatase"/>
</dbReference>
<dbReference type="SMART" id="SM00530">
    <property type="entry name" value="HTH_XRE"/>
    <property type="match status" value="1"/>
</dbReference>
<dbReference type="InterPro" id="IPR011990">
    <property type="entry name" value="TPR-like_helical_dom_sf"/>
</dbReference>
<protein>
    <submittedName>
        <fullName evidence="7">Tetratricopeptide (TPR) repeat protein</fullName>
    </submittedName>
</protein>
<dbReference type="CDD" id="cd00093">
    <property type="entry name" value="HTH_XRE"/>
    <property type="match status" value="1"/>
</dbReference>
<evidence type="ECO:0000313" key="7">
    <source>
        <dbReference type="EMBL" id="MBM7616286.1"/>
    </source>
</evidence>
<dbReference type="InterPro" id="IPR010982">
    <property type="entry name" value="Lambda_DNA-bd_dom_sf"/>
</dbReference>
<organism evidence="7 8">
    <name type="scientific">Alkaliphilus hydrothermalis</name>
    <dbReference type="NCBI Taxonomy" id="1482730"/>
    <lineage>
        <taxon>Bacteria</taxon>
        <taxon>Bacillati</taxon>
        <taxon>Bacillota</taxon>
        <taxon>Clostridia</taxon>
        <taxon>Peptostreptococcales</taxon>
        <taxon>Natronincolaceae</taxon>
        <taxon>Alkaliphilus</taxon>
    </lineage>
</organism>
<reference evidence="7 8" key="1">
    <citation type="submission" date="2021-01" db="EMBL/GenBank/DDBJ databases">
        <title>Genomic Encyclopedia of Type Strains, Phase IV (KMG-IV): sequencing the most valuable type-strain genomes for metagenomic binning, comparative biology and taxonomic classification.</title>
        <authorList>
            <person name="Goeker M."/>
        </authorList>
    </citation>
    <scope>NUCLEOTIDE SEQUENCE [LARGE SCALE GENOMIC DNA]</scope>
    <source>
        <strain evidence="7 8">DSM 25890</strain>
    </source>
</reference>
<dbReference type="Gene3D" id="1.10.260.40">
    <property type="entry name" value="lambda repressor-like DNA-binding domains"/>
    <property type="match status" value="1"/>
</dbReference>
<comment type="similarity">
    <text evidence="5">Belongs to the Rap family.</text>
</comment>
<evidence type="ECO:0000256" key="2">
    <source>
        <dbReference type="ARBA" id="ARBA00022490"/>
    </source>
</evidence>
<dbReference type="PANTHER" id="PTHR46630">
    <property type="entry name" value="TETRATRICOPEPTIDE REPEAT PROTEIN 29"/>
    <property type="match status" value="1"/>
</dbReference>
<dbReference type="Proteomes" id="UP001314796">
    <property type="component" value="Unassembled WGS sequence"/>
</dbReference>
<dbReference type="SMART" id="SM00028">
    <property type="entry name" value="TPR"/>
    <property type="match status" value="7"/>
</dbReference>
<sequence length="442" mass="52041">MELISPGEKIKKLRQELGLKQQEITNGKVSKSLISMIEKNKRGLTWSTAIIIAECLNKYYEIMGKNITAEFLMETEMDCAKKEVKEEINLIQNLMDSGDVNAKLVTLSFEKAMDLVKKWDMKQELMEIQLLRGKFYYHTYQYNKALEEASHVLEYFLEARDYNQVAFTYNLMGASYYMNMMMEQALTYYTRFYNTVIEHNITNKAKLKLEAIFNLVICYRKIHRYDMALQYINMFKEVDWNDSIFHSYQNQLMLVEANTYRDLKNYEKAERLYDKLLKKVEGLDKNTSFLVYDNLTILHMEQGKIDKALEFVKMAFLIKDGVRTDYIPWIFITKAKCLIMLGKFNEALDILKDGLQLAEGISENEMSIDFQFTLAQAYITVKDYGSALQHLQEVEKIIIDNDIKLKKNDLYGFYIEVYLGLDEKEKSVAYAIKMRRDYLAVQ</sequence>
<evidence type="ECO:0000256" key="4">
    <source>
        <dbReference type="ARBA" id="ARBA00022803"/>
    </source>
</evidence>
<evidence type="ECO:0000256" key="1">
    <source>
        <dbReference type="ARBA" id="ARBA00004496"/>
    </source>
</evidence>
<feature type="domain" description="HTH cro/C1-type" evidence="6">
    <location>
        <begin position="10"/>
        <end position="62"/>
    </location>
</feature>
<dbReference type="PROSITE" id="PS50943">
    <property type="entry name" value="HTH_CROC1"/>
    <property type="match status" value="1"/>
</dbReference>
<evidence type="ECO:0000256" key="3">
    <source>
        <dbReference type="ARBA" id="ARBA00022737"/>
    </source>
</evidence>
<dbReference type="PANTHER" id="PTHR46630:SF1">
    <property type="entry name" value="TETRATRICOPEPTIDE REPEAT PROTEIN 29"/>
    <property type="match status" value="1"/>
</dbReference>
<dbReference type="RefSeq" id="WP_204404350.1">
    <property type="nucleotide sequence ID" value="NZ_JAFBEE010000030.1"/>
</dbReference>
<keyword evidence="2" id="KW-0963">Cytoplasm</keyword>
<dbReference type="SUPFAM" id="SSF48452">
    <property type="entry name" value="TPR-like"/>
    <property type="match status" value="2"/>
</dbReference>
<keyword evidence="8" id="KW-1185">Reference proteome</keyword>
<proteinExistence type="inferred from homology"/>